<keyword evidence="8 11" id="KW-0407">Ion channel</keyword>
<evidence type="ECO:0000256" key="10">
    <source>
        <dbReference type="ARBA" id="ARBA00035585"/>
    </source>
</evidence>
<comment type="catalytic activity">
    <reaction evidence="10">
        <text>fluoride(in) = fluoride(out)</text>
        <dbReference type="Rhea" id="RHEA:76159"/>
        <dbReference type="ChEBI" id="CHEBI:17051"/>
    </reaction>
    <physiologicalReaction direction="left-to-right" evidence="10">
        <dbReference type="Rhea" id="RHEA:76160"/>
    </physiologicalReaction>
</comment>
<keyword evidence="11" id="KW-0915">Sodium</keyword>
<evidence type="ECO:0000256" key="5">
    <source>
        <dbReference type="ARBA" id="ARBA00022989"/>
    </source>
</evidence>
<name>A0A368KZ51_9BACT</name>
<dbReference type="GO" id="GO:0140114">
    <property type="term" value="P:cellular detoxification of fluoride"/>
    <property type="evidence" value="ECO:0007669"/>
    <property type="project" value="UniProtKB-UniRule"/>
</dbReference>
<keyword evidence="7 11" id="KW-0472">Membrane</keyword>
<accession>A0A368KZ51</accession>
<evidence type="ECO:0000313" key="13">
    <source>
        <dbReference type="Proteomes" id="UP000253562"/>
    </source>
</evidence>
<dbReference type="PANTHER" id="PTHR28259">
    <property type="entry name" value="FLUORIDE EXPORT PROTEIN 1-RELATED"/>
    <property type="match status" value="1"/>
</dbReference>
<dbReference type="AlphaFoldDB" id="A0A368KZ51"/>
<comment type="similarity">
    <text evidence="9 11">Belongs to the fluoride channel Fluc/FEX (TC 1.A.43) family.</text>
</comment>
<evidence type="ECO:0000256" key="1">
    <source>
        <dbReference type="ARBA" id="ARBA00004651"/>
    </source>
</evidence>
<evidence type="ECO:0000313" key="12">
    <source>
        <dbReference type="EMBL" id="RCS56187.1"/>
    </source>
</evidence>
<evidence type="ECO:0000256" key="4">
    <source>
        <dbReference type="ARBA" id="ARBA00022692"/>
    </source>
</evidence>
<dbReference type="InterPro" id="IPR003691">
    <property type="entry name" value="FluC"/>
</dbReference>
<dbReference type="GO" id="GO:0005886">
    <property type="term" value="C:plasma membrane"/>
    <property type="evidence" value="ECO:0007669"/>
    <property type="project" value="UniProtKB-SubCell"/>
</dbReference>
<keyword evidence="2 11" id="KW-1003">Cell membrane</keyword>
<reference evidence="12 13" key="1">
    <citation type="submission" date="2018-07" db="EMBL/GenBank/DDBJ databases">
        <title>Comparative genomes isolates from brazilian mangrove.</title>
        <authorList>
            <person name="De Araujo J.E."/>
            <person name="Taketani R.G."/>
            <person name="Silva M.C.P."/>
            <person name="Lourenco M.V."/>
            <person name="Oliveira V.M."/>
            <person name="Andreote F.D."/>
        </authorList>
    </citation>
    <scope>NUCLEOTIDE SEQUENCE [LARGE SCALE GENOMIC DNA]</scope>
    <source>
        <strain evidence="12 13">HEX PRIS-MGV</strain>
    </source>
</reference>
<evidence type="ECO:0000256" key="9">
    <source>
        <dbReference type="ARBA" id="ARBA00035120"/>
    </source>
</evidence>
<evidence type="ECO:0000256" key="3">
    <source>
        <dbReference type="ARBA" id="ARBA00022519"/>
    </source>
</evidence>
<comment type="activity regulation">
    <text evidence="11">Na(+) is not transported, but it plays an essential structural role and its presence is essential for fluoride channel function.</text>
</comment>
<dbReference type="GO" id="GO:0046872">
    <property type="term" value="F:metal ion binding"/>
    <property type="evidence" value="ECO:0007669"/>
    <property type="project" value="UniProtKB-KW"/>
</dbReference>
<evidence type="ECO:0000256" key="7">
    <source>
        <dbReference type="ARBA" id="ARBA00023136"/>
    </source>
</evidence>
<evidence type="ECO:0000256" key="6">
    <source>
        <dbReference type="ARBA" id="ARBA00023065"/>
    </source>
</evidence>
<dbReference type="NCBIfam" id="TIGR00494">
    <property type="entry name" value="crcB"/>
    <property type="match status" value="1"/>
</dbReference>
<feature type="transmembrane region" description="Helical" evidence="11">
    <location>
        <begin position="113"/>
        <end position="134"/>
    </location>
</feature>
<protein>
    <recommendedName>
        <fullName evidence="11">Fluoride-specific ion channel FluC</fullName>
    </recommendedName>
</protein>
<comment type="function">
    <text evidence="11">Fluoride-specific ion channel. Important for reducing fluoride concentration in the cell, thus reducing its toxicity.</text>
</comment>
<feature type="transmembrane region" description="Helical" evidence="11">
    <location>
        <begin position="84"/>
        <end position="107"/>
    </location>
</feature>
<keyword evidence="3" id="KW-0997">Cell inner membrane</keyword>
<keyword evidence="4 11" id="KW-0812">Transmembrane</keyword>
<feature type="binding site" evidence="11">
    <location>
        <position position="94"/>
    </location>
    <ligand>
        <name>Na(+)</name>
        <dbReference type="ChEBI" id="CHEBI:29101"/>
        <note>structural</note>
    </ligand>
</feature>
<dbReference type="GO" id="GO:0062054">
    <property type="term" value="F:fluoride channel activity"/>
    <property type="evidence" value="ECO:0007669"/>
    <property type="project" value="UniProtKB-UniRule"/>
</dbReference>
<feature type="binding site" evidence="11">
    <location>
        <position position="91"/>
    </location>
    <ligand>
        <name>Na(+)</name>
        <dbReference type="ChEBI" id="CHEBI:29101"/>
        <note>structural</note>
    </ligand>
</feature>
<comment type="subcellular location">
    <subcellularLocation>
        <location evidence="1 11">Cell membrane</location>
        <topology evidence="1 11">Multi-pass membrane protein</topology>
    </subcellularLocation>
</comment>
<dbReference type="HAMAP" id="MF_00454">
    <property type="entry name" value="FluC"/>
    <property type="match status" value="1"/>
</dbReference>
<keyword evidence="6 11" id="KW-0406">Ion transport</keyword>
<organism evidence="12 13">
    <name type="scientific">Bremerella cremea</name>
    <dbReference type="NCBI Taxonomy" id="1031537"/>
    <lineage>
        <taxon>Bacteria</taxon>
        <taxon>Pseudomonadati</taxon>
        <taxon>Planctomycetota</taxon>
        <taxon>Planctomycetia</taxon>
        <taxon>Pirellulales</taxon>
        <taxon>Pirellulaceae</taxon>
        <taxon>Bremerella</taxon>
    </lineage>
</organism>
<keyword evidence="11" id="KW-0479">Metal-binding</keyword>
<evidence type="ECO:0000256" key="11">
    <source>
        <dbReference type="HAMAP-Rule" id="MF_00454"/>
    </source>
</evidence>
<dbReference type="Pfam" id="PF02537">
    <property type="entry name" value="CRCB"/>
    <property type="match status" value="1"/>
</dbReference>
<sequence>MQEGSASRPMTKVFLILSIALFGAMGALARVYLGGFVQGFMPEETSVKFPLGTLTVNVLGCLIFGCLGYLGHHHGLIPQEWRTILLSGLLGSFTTFSTFGFETVLLYENAPHGKIYFAAANILLNVTLGIAAILTGMQIGRLFVSN</sequence>
<dbReference type="Proteomes" id="UP000253562">
    <property type="component" value="Unassembled WGS sequence"/>
</dbReference>
<evidence type="ECO:0000256" key="2">
    <source>
        <dbReference type="ARBA" id="ARBA00022475"/>
    </source>
</evidence>
<evidence type="ECO:0000256" key="8">
    <source>
        <dbReference type="ARBA" id="ARBA00023303"/>
    </source>
</evidence>
<proteinExistence type="inferred from homology"/>
<gene>
    <name evidence="11 12" type="primary">crcB</name>
    <name evidence="11" type="synonym">fluC</name>
    <name evidence="12" type="ORF">DTL42_00225</name>
</gene>
<dbReference type="EMBL" id="QPEX01000003">
    <property type="protein sequence ID" value="RCS56187.1"/>
    <property type="molecule type" value="Genomic_DNA"/>
</dbReference>
<comment type="caution">
    <text evidence="12">The sequence shown here is derived from an EMBL/GenBank/DDBJ whole genome shotgun (WGS) entry which is preliminary data.</text>
</comment>
<keyword evidence="11" id="KW-0813">Transport</keyword>
<feature type="transmembrane region" description="Helical" evidence="11">
    <location>
        <begin position="53"/>
        <end position="72"/>
    </location>
</feature>
<dbReference type="PANTHER" id="PTHR28259:SF1">
    <property type="entry name" value="FLUORIDE EXPORT PROTEIN 1-RELATED"/>
    <property type="match status" value="1"/>
</dbReference>
<keyword evidence="5 11" id="KW-1133">Transmembrane helix</keyword>